<gene>
    <name evidence="1" type="ORF">B0H16DRAFT_1460722</name>
</gene>
<dbReference type="Proteomes" id="UP001215598">
    <property type="component" value="Unassembled WGS sequence"/>
</dbReference>
<proteinExistence type="predicted"/>
<accession>A0AAD7N8T3</accession>
<sequence length="223" mass="25236">MAGAMSIMPRLPKTSRLQIQCNIHNLSPFSLFTYTLPPISANIATLFIQLIPGLSPDVNGQVLDTILGCLTLPFIHRLELLSGRYSHRRLAWPHATFITLSRRSSFKGHLRSLDIGSAVIARDKFIQCLYELPNLVEVTFGDHQLIDIDLRGWPSYFRLRRRRRRWDPERKSRRGSDHYRLSSPAPCVGARCIVPGSAPYLPPHAVPSTIRRFGPSGDDTLQD</sequence>
<dbReference type="AlphaFoldDB" id="A0AAD7N8T3"/>
<organism evidence="1 2">
    <name type="scientific">Mycena metata</name>
    <dbReference type="NCBI Taxonomy" id="1033252"/>
    <lineage>
        <taxon>Eukaryota</taxon>
        <taxon>Fungi</taxon>
        <taxon>Dikarya</taxon>
        <taxon>Basidiomycota</taxon>
        <taxon>Agaricomycotina</taxon>
        <taxon>Agaricomycetes</taxon>
        <taxon>Agaricomycetidae</taxon>
        <taxon>Agaricales</taxon>
        <taxon>Marasmiineae</taxon>
        <taxon>Mycenaceae</taxon>
        <taxon>Mycena</taxon>
    </lineage>
</organism>
<reference evidence="1" key="1">
    <citation type="submission" date="2023-03" db="EMBL/GenBank/DDBJ databases">
        <title>Massive genome expansion in bonnet fungi (Mycena s.s.) driven by repeated elements and novel gene families across ecological guilds.</title>
        <authorList>
            <consortium name="Lawrence Berkeley National Laboratory"/>
            <person name="Harder C.B."/>
            <person name="Miyauchi S."/>
            <person name="Viragh M."/>
            <person name="Kuo A."/>
            <person name="Thoen E."/>
            <person name="Andreopoulos B."/>
            <person name="Lu D."/>
            <person name="Skrede I."/>
            <person name="Drula E."/>
            <person name="Henrissat B."/>
            <person name="Morin E."/>
            <person name="Kohler A."/>
            <person name="Barry K."/>
            <person name="LaButti K."/>
            <person name="Morin E."/>
            <person name="Salamov A."/>
            <person name="Lipzen A."/>
            <person name="Mereny Z."/>
            <person name="Hegedus B."/>
            <person name="Baldrian P."/>
            <person name="Stursova M."/>
            <person name="Weitz H."/>
            <person name="Taylor A."/>
            <person name="Grigoriev I.V."/>
            <person name="Nagy L.G."/>
            <person name="Martin F."/>
            <person name="Kauserud H."/>
        </authorList>
    </citation>
    <scope>NUCLEOTIDE SEQUENCE</scope>
    <source>
        <strain evidence="1">CBHHK182m</strain>
    </source>
</reference>
<name>A0AAD7N8T3_9AGAR</name>
<dbReference type="EMBL" id="JARKIB010000065">
    <property type="protein sequence ID" value="KAJ7750625.1"/>
    <property type="molecule type" value="Genomic_DNA"/>
</dbReference>
<protein>
    <submittedName>
        <fullName evidence="1">Uncharacterized protein</fullName>
    </submittedName>
</protein>
<comment type="caution">
    <text evidence="1">The sequence shown here is derived from an EMBL/GenBank/DDBJ whole genome shotgun (WGS) entry which is preliminary data.</text>
</comment>
<evidence type="ECO:0000313" key="2">
    <source>
        <dbReference type="Proteomes" id="UP001215598"/>
    </source>
</evidence>
<evidence type="ECO:0000313" key="1">
    <source>
        <dbReference type="EMBL" id="KAJ7750625.1"/>
    </source>
</evidence>
<keyword evidence="2" id="KW-1185">Reference proteome</keyword>